<evidence type="ECO:0000313" key="2">
    <source>
        <dbReference type="EMBL" id="KAG5620480.1"/>
    </source>
</evidence>
<proteinExistence type="predicted"/>
<feature type="region of interest" description="Disordered" evidence="1">
    <location>
        <begin position="1"/>
        <end position="76"/>
    </location>
</feature>
<comment type="caution">
    <text evidence="2">The sequence shown here is derived from an EMBL/GenBank/DDBJ whole genome shotgun (WGS) entry which is preliminary data.</text>
</comment>
<sequence>MNPNSDENSGEEVEVDSEEDELEETPNSPVTEVSTETTNPTEKNCEPPPPGCTSDKGEGASNMVQGTLDSSNPDGLPYGFPSHLGFIEYIQQTYNPSFNGVSRNTIKYDFFLYQECITSDMGRSVNVHDYFTITTHWIDHN</sequence>
<name>A0A9J6A7V5_SOLCO</name>
<dbReference type="EMBL" id="JACXVP010000002">
    <property type="protein sequence ID" value="KAG5620480.1"/>
    <property type="molecule type" value="Genomic_DNA"/>
</dbReference>
<dbReference type="Proteomes" id="UP000824120">
    <property type="component" value="Chromosome 2"/>
</dbReference>
<feature type="compositionally biased region" description="Polar residues" evidence="1">
    <location>
        <begin position="25"/>
        <end position="42"/>
    </location>
</feature>
<feature type="compositionally biased region" description="Acidic residues" evidence="1">
    <location>
        <begin position="8"/>
        <end position="24"/>
    </location>
</feature>
<evidence type="ECO:0000313" key="3">
    <source>
        <dbReference type="Proteomes" id="UP000824120"/>
    </source>
</evidence>
<dbReference type="AlphaFoldDB" id="A0A9J6A7V5"/>
<organism evidence="2 3">
    <name type="scientific">Solanum commersonii</name>
    <name type="common">Commerson's wild potato</name>
    <name type="synonym">Commerson's nightshade</name>
    <dbReference type="NCBI Taxonomy" id="4109"/>
    <lineage>
        <taxon>Eukaryota</taxon>
        <taxon>Viridiplantae</taxon>
        <taxon>Streptophyta</taxon>
        <taxon>Embryophyta</taxon>
        <taxon>Tracheophyta</taxon>
        <taxon>Spermatophyta</taxon>
        <taxon>Magnoliopsida</taxon>
        <taxon>eudicotyledons</taxon>
        <taxon>Gunneridae</taxon>
        <taxon>Pentapetalae</taxon>
        <taxon>asterids</taxon>
        <taxon>lamiids</taxon>
        <taxon>Solanales</taxon>
        <taxon>Solanaceae</taxon>
        <taxon>Solanoideae</taxon>
        <taxon>Solaneae</taxon>
        <taxon>Solanum</taxon>
    </lineage>
</organism>
<protein>
    <submittedName>
        <fullName evidence="2">Uncharacterized protein</fullName>
    </submittedName>
</protein>
<reference evidence="2 3" key="1">
    <citation type="submission" date="2020-09" db="EMBL/GenBank/DDBJ databases">
        <title>De no assembly of potato wild relative species, Solanum commersonii.</title>
        <authorList>
            <person name="Cho K."/>
        </authorList>
    </citation>
    <scope>NUCLEOTIDE SEQUENCE [LARGE SCALE GENOMIC DNA]</scope>
    <source>
        <strain evidence="2">LZ3.2</strain>
        <tissue evidence="2">Leaf</tissue>
    </source>
</reference>
<evidence type="ECO:0000256" key="1">
    <source>
        <dbReference type="SAM" id="MobiDB-lite"/>
    </source>
</evidence>
<feature type="compositionally biased region" description="Polar residues" evidence="1">
    <location>
        <begin position="62"/>
        <end position="73"/>
    </location>
</feature>
<gene>
    <name evidence="2" type="ORF">H5410_005698</name>
</gene>
<accession>A0A9J6A7V5</accession>
<keyword evidence="3" id="KW-1185">Reference proteome</keyword>